<dbReference type="AlphaFoldDB" id="A0A180FXD0"/>
<feature type="compositionally biased region" description="Basic and acidic residues" evidence="1">
    <location>
        <begin position="174"/>
        <end position="197"/>
    </location>
</feature>
<evidence type="ECO:0000313" key="2">
    <source>
        <dbReference type="EMBL" id="OAV85095.1"/>
    </source>
</evidence>
<evidence type="ECO:0000313" key="3">
    <source>
        <dbReference type="EnsemblFungi" id="PTTG_10687-t43_1-p1"/>
    </source>
</evidence>
<feature type="compositionally biased region" description="Acidic residues" evidence="1">
    <location>
        <begin position="67"/>
        <end position="79"/>
    </location>
</feature>
<protein>
    <submittedName>
        <fullName evidence="2 3">Uncharacterized protein</fullName>
    </submittedName>
</protein>
<organism evidence="2">
    <name type="scientific">Puccinia triticina (isolate 1-1 / race 1 (BBBD))</name>
    <name type="common">Brown leaf rust fungus</name>
    <dbReference type="NCBI Taxonomy" id="630390"/>
    <lineage>
        <taxon>Eukaryota</taxon>
        <taxon>Fungi</taxon>
        <taxon>Dikarya</taxon>
        <taxon>Basidiomycota</taxon>
        <taxon>Pucciniomycotina</taxon>
        <taxon>Pucciniomycetes</taxon>
        <taxon>Pucciniales</taxon>
        <taxon>Pucciniaceae</taxon>
        <taxon>Puccinia</taxon>
    </lineage>
</organism>
<feature type="compositionally biased region" description="Basic and acidic residues" evidence="1">
    <location>
        <begin position="207"/>
        <end position="218"/>
    </location>
</feature>
<accession>A0A180FXD0</accession>
<reference evidence="2" key="2">
    <citation type="submission" date="2016-05" db="EMBL/GenBank/DDBJ databases">
        <title>Comparative analysis highlights variable genome content of wheat rusts and divergence of the mating loci.</title>
        <authorList>
            <person name="Cuomo C.A."/>
            <person name="Bakkeren G."/>
            <person name="Szabo L."/>
            <person name="Khalil H."/>
            <person name="Joly D."/>
            <person name="Goldberg J."/>
            <person name="Young S."/>
            <person name="Zeng Q."/>
            <person name="Fellers J."/>
        </authorList>
    </citation>
    <scope>NUCLEOTIDE SEQUENCE [LARGE SCALE GENOMIC DNA]</scope>
    <source>
        <strain evidence="2">1-1 BBBD Race 1</strain>
    </source>
</reference>
<feature type="compositionally biased region" description="Polar residues" evidence="1">
    <location>
        <begin position="88"/>
        <end position="99"/>
    </location>
</feature>
<dbReference type="Proteomes" id="UP000005240">
    <property type="component" value="Unassembled WGS sequence"/>
</dbReference>
<dbReference type="VEuPathDB" id="FungiDB:PTTG_10687"/>
<reference evidence="3 4" key="3">
    <citation type="journal article" date="2017" name="G3 (Bethesda)">
        <title>Comparative analysis highlights variable genome content of wheat rusts and divergence of the mating loci.</title>
        <authorList>
            <person name="Cuomo C.A."/>
            <person name="Bakkeren G."/>
            <person name="Khalil H.B."/>
            <person name="Panwar V."/>
            <person name="Joly D."/>
            <person name="Linning R."/>
            <person name="Sakthikumar S."/>
            <person name="Song X."/>
            <person name="Adiconis X."/>
            <person name="Fan L."/>
            <person name="Goldberg J.M."/>
            <person name="Levin J.Z."/>
            <person name="Young S."/>
            <person name="Zeng Q."/>
            <person name="Anikster Y."/>
            <person name="Bruce M."/>
            <person name="Wang M."/>
            <person name="Yin C."/>
            <person name="McCallum B."/>
            <person name="Szabo L.J."/>
            <person name="Hulbert S."/>
            <person name="Chen X."/>
            <person name="Fellers J.P."/>
        </authorList>
    </citation>
    <scope>NUCLEOTIDE SEQUENCE</scope>
    <source>
        <strain evidence="4">Isolate 1-1 / race 1 (BBBD)</strain>
        <strain evidence="3">isolate 1-1 / race 1 (BBBD)</strain>
    </source>
</reference>
<keyword evidence="4" id="KW-1185">Reference proteome</keyword>
<dbReference type="EMBL" id="ADAS02007106">
    <property type="protein sequence ID" value="OAV85095.1"/>
    <property type="molecule type" value="Genomic_DNA"/>
</dbReference>
<sequence>MKQSQRTESLPPGFFLSPYQERKRPHPATLSAQIIEKQFDPTEAALKLLKDQEKTTQRTLPPPKEVEEGEAKEDLEVITEEPPRANDSILTSLGPSPEQSPGERGVDLQSDEGGVFQHQELQRNGLTEILPRTGDIVVLGNSEVPPVERTSQQVLGRVEPVHGTKAHQGAREQQAADKGKNRERPKENVQDSKDRLLQPESVRLKTVRTEAKDRREQMEGNVQDGACIDGSQGHHQRV</sequence>
<name>A0A180FXD0_PUCT1</name>
<feature type="region of interest" description="Disordered" evidence="1">
    <location>
        <begin position="143"/>
        <end position="238"/>
    </location>
</feature>
<evidence type="ECO:0000256" key="1">
    <source>
        <dbReference type="SAM" id="MobiDB-lite"/>
    </source>
</evidence>
<evidence type="ECO:0000313" key="4">
    <source>
        <dbReference type="Proteomes" id="UP000005240"/>
    </source>
</evidence>
<feature type="region of interest" description="Disordered" evidence="1">
    <location>
        <begin position="1"/>
        <end position="31"/>
    </location>
</feature>
<dbReference type="EnsemblFungi" id="PTTG_10687-t43_1">
    <property type="protein sequence ID" value="PTTG_10687-t43_1-p1"/>
    <property type="gene ID" value="PTTG_10687"/>
</dbReference>
<feature type="non-terminal residue" evidence="2">
    <location>
        <position position="238"/>
    </location>
</feature>
<feature type="region of interest" description="Disordered" evidence="1">
    <location>
        <begin position="48"/>
        <end position="120"/>
    </location>
</feature>
<gene>
    <name evidence="2" type="ORF">PTTG_10687</name>
</gene>
<reference evidence="3" key="4">
    <citation type="submission" date="2025-05" db="UniProtKB">
        <authorList>
            <consortium name="EnsemblFungi"/>
        </authorList>
    </citation>
    <scope>IDENTIFICATION</scope>
    <source>
        <strain evidence="3">isolate 1-1 / race 1 (BBBD)</strain>
    </source>
</reference>
<reference evidence="2" key="1">
    <citation type="submission" date="2009-11" db="EMBL/GenBank/DDBJ databases">
        <authorList>
            <consortium name="The Broad Institute Genome Sequencing Platform"/>
            <person name="Ward D."/>
            <person name="Feldgarden M."/>
            <person name="Earl A."/>
            <person name="Young S.K."/>
            <person name="Zeng Q."/>
            <person name="Koehrsen M."/>
            <person name="Alvarado L."/>
            <person name="Berlin A."/>
            <person name="Bochicchio J."/>
            <person name="Borenstein D."/>
            <person name="Chapman S.B."/>
            <person name="Chen Z."/>
            <person name="Engels R."/>
            <person name="Freedman E."/>
            <person name="Gellesch M."/>
            <person name="Goldberg J."/>
            <person name="Griggs A."/>
            <person name="Gujja S."/>
            <person name="Heilman E."/>
            <person name="Heiman D."/>
            <person name="Hepburn T."/>
            <person name="Howarth C."/>
            <person name="Jen D."/>
            <person name="Larson L."/>
            <person name="Lewis B."/>
            <person name="Mehta T."/>
            <person name="Park D."/>
            <person name="Pearson M."/>
            <person name="Roberts A."/>
            <person name="Saif S."/>
            <person name="Shea T."/>
            <person name="Shenoy N."/>
            <person name="Sisk P."/>
            <person name="Stolte C."/>
            <person name="Sykes S."/>
            <person name="Thomson T."/>
            <person name="Walk T."/>
            <person name="White J."/>
            <person name="Yandava C."/>
            <person name="Izard J."/>
            <person name="Baranova O.V."/>
            <person name="Blanton J.M."/>
            <person name="Tanner A.C."/>
            <person name="Dewhirst F.E."/>
            <person name="Haas B."/>
            <person name="Nusbaum C."/>
            <person name="Birren B."/>
        </authorList>
    </citation>
    <scope>NUCLEOTIDE SEQUENCE [LARGE SCALE GENOMIC DNA]</scope>
    <source>
        <strain evidence="2">1-1 BBBD Race 1</strain>
    </source>
</reference>
<proteinExistence type="predicted"/>